<comment type="similarity">
    <text evidence="1 7">Belongs to the phospholipase B-like family.</text>
</comment>
<gene>
    <name evidence="9" type="primary">PLBD1_2</name>
    <name evidence="9" type="ORF">FOL47_010001</name>
</gene>
<feature type="compositionally biased region" description="Polar residues" evidence="8">
    <location>
        <begin position="79"/>
        <end position="92"/>
    </location>
</feature>
<name>A0A7J6MQJ0_PERCH</name>
<proteinExistence type="inferred from homology"/>
<dbReference type="GO" id="GO:0005576">
    <property type="term" value="C:extracellular region"/>
    <property type="evidence" value="ECO:0007669"/>
    <property type="project" value="TreeGrafter"/>
</dbReference>
<comment type="function">
    <text evidence="7">Putative phospholipase.</text>
</comment>
<keyword evidence="2" id="KW-0732">Signal</keyword>
<keyword evidence="4 7" id="KW-0442">Lipid degradation</keyword>
<comment type="caution">
    <text evidence="9">The sequence shown here is derived from an EMBL/GenBank/DDBJ whole genome shotgun (WGS) entry which is preliminary data.</text>
</comment>
<dbReference type="PANTHER" id="PTHR12370:SF3">
    <property type="entry name" value="PHOSPHOLIPASE B-LIKE 2-RELATED"/>
    <property type="match status" value="1"/>
</dbReference>
<dbReference type="Pfam" id="PF04916">
    <property type="entry name" value="Phospholip_B"/>
    <property type="match status" value="2"/>
</dbReference>
<dbReference type="InterPro" id="IPR007000">
    <property type="entry name" value="PLipase_B-like"/>
</dbReference>
<dbReference type="EC" id="3.1.1.-" evidence="7"/>
<evidence type="ECO:0000256" key="8">
    <source>
        <dbReference type="SAM" id="MobiDB-lite"/>
    </source>
</evidence>
<evidence type="ECO:0000256" key="2">
    <source>
        <dbReference type="ARBA" id="ARBA00022729"/>
    </source>
</evidence>
<feature type="region of interest" description="Disordered" evidence="8">
    <location>
        <begin position="79"/>
        <end position="98"/>
    </location>
</feature>
<keyword evidence="3 7" id="KW-0378">Hydrolase</keyword>
<reference evidence="9 10" key="1">
    <citation type="submission" date="2020-04" db="EMBL/GenBank/DDBJ databases">
        <title>Perkinsus chesapeaki whole genome sequence.</title>
        <authorList>
            <person name="Bogema D.R."/>
        </authorList>
    </citation>
    <scope>NUCLEOTIDE SEQUENCE [LARGE SCALE GENOMIC DNA]</scope>
    <source>
        <strain evidence="9">ATCC PRA-425</strain>
    </source>
</reference>
<evidence type="ECO:0000256" key="1">
    <source>
        <dbReference type="ARBA" id="ARBA00007835"/>
    </source>
</evidence>
<dbReference type="AlphaFoldDB" id="A0A7J6MQJ0"/>
<evidence type="ECO:0000313" key="9">
    <source>
        <dbReference type="EMBL" id="KAF4673853.1"/>
    </source>
</evidence>
<evidence type="ECO:0000256" key="5">
    <source>
        <dbReference type="ARBA" id="ARBA00023098"/>
    </source>
</evidence>
<evidence type="ECO:0000256" key="4">
    <source>
        <dbReference type="ARBA" id="ARBA00022963"/>
    </source>
</evidence>
<sequence>MTKGFGVLEISTNESFSSDRQAFEAGYLEVHLTGHRIIDHFRNLRDTFVESVDAPFSEDVLALLRKQYEWFEGQVEANTNADSTASGRSSPGMSHRMRHQKKQQKYWKTARFVLQQFKGEVAGIENYFVEHRITNETYNADPWQIAAVLNAAGDMMDIMCLNEAPRSVLRRHEGFAFFKMYSTGSGFTRLFGFEAWTCNLVHSMSFSSYPGTLVSLDDYYLMSSGLAMIQTSLTVGDPSIRQNLTMEALLAWQRVRIANHLAKGGRRWFELLQQYNSGTYSNQYTVVDFKRFTPRKELKKGLLWVIESVPGLTVGKDMTEVLKWGYWGSYNAPYFPEVRKATKYEYWYNISGMDKFSFSLTTRGKVLRRDSHEATKTSEVMDLAQLIRRNRYKTDPLLNGDVFGDLCARGDLRQGRSVAIGCFDSKATNYSWGYQHMRTLIQSGPPVYGDDLKPFNWNEFDNKSGAVRASHRGLPNEYNFSWAVVEPKYKLEHDKNEEEEDD</sequence>
<protein>
    <recommendedName>
        <fullName evidence="7">Phospholipase B-like</fullName>
        <ecNumber evidence="7">3.1.1.-</ecNumber>
    </recommendedName>
</protein>
<organism evidence="9 10">
    <name type="scientific">Perkinsus chesapeaki</name>
    <name type="common">Clam parasite</name>
    <name type="synonym">Perkinsus andrewsi</name>
    <dbReference type="NCBI Taxonomy" id="330153"/>
    <lineage>
        <taxon>Eukaryota</taxon>
        <taxon>Sar</taxon>
        <taxon>Alveolata</taxon>
        <taxon>Perkinsozoa</taxon>
        <taxon>Perkinsea</taxon>
        <taxon>Perkinsida</taxon>
        <taxon>Perkinsidae</taxon>
        <taxon>Perkinsus</taxon>
    </lineage>
</organism>
<accession>A0A7J6MQJ0</accession>
<keyword evidence="6" id="KW-0325">Glycoprotein</keyword>
<dbReference type="GO" id="GO:0009395">
    <property type="term" value="P:phospholipid catabolic process"/>
    <property type="evidence" value="ECO:0007669"/>
    <property type="project" value="TreeGrafter"/>
</dbReference>
<evidence type="ECO:0000256" key="3">
    <source>
        <dbReference type="ARBA" id="ARBA00022801"/>
    </source>
</evidence>
<evidence type="ECO:0000256" key="6">
    <source>
        <dbReference type="ARBA" id="ARBA00023180"/>
    </source>
</evidence>
<evidence type="ECO:0000313" key="10">
    <source>
        <dbReference type="Proteomes" id="UP000591131"/>
    </source>
</evidence>
<keyword evidence="5 7" id="KW-0443">Lipid metabolism</keyword>
<dbReference type="Proteomes" id="UP000591131">
    <property type="component" value="Unassembled WGS sequence"/>
</dbReference>
<evidence type="ECO:0000256" key="7">
    <source>
        <dbReference type="RuleBase" id="RU364138"/>
    </source>
</evidence>
<dbReference type="OrthoDB" id="419508at2759"/>
<dbReference type="EMBL" id="JAAPAO010000074">
    <property type="protein sequence ID" value="KAF4673853.1"/>
    <property type="molecule type" value="Genomic_DNA"/>
</dbReference>
<dbReference type="GO" id="GO:0004620">
    <property type="term" value="F:phospholipase activity"/>
    <property type="evidence" value="ECO:0007669"/>
    <property type="project" value="InterPro"/>
</dbReference>
<keyword evidence="10" id="KW-1185">Reference proteome</keyword>
<dbReference type="PANTHER" id="PTHR12370">
    <property type="entry name" value="PHOSPHOLIPASE B-RELATED"/>
    <property type="match status" value="1"/>
</dbReference>
<dbReference type="Gene3D" id="3.60.60.30">
    <property type="match status" value="1"/>
</dbReference>